<evidence type="ECO:0000256" key="1">
    <source>
        <dbReference type="ARBA" id="ARBA00022729"/>
    </source>
</evidence>
<sequence length="922" mass="100899">MLAKPTKTFFCNILLSILITGVSISAYSQTKTSDGIGNWQDIAWSPTGVPEAFNDVKIENDSVIIPEGTTVTVNDLEVGKDGNLIVYGNLIVKGNLSMSNNSIGYTMGPSSTVVVYGNFSINNKVELSLSSYLVVYGDFTNNGSSNQGDLNIDDASIYIFGEVSGGGFPEDFGCGSNYSGSTPDVEENCDYGNETDFEENQDEIPDEIVDLINCFDLSSIASQEVCPGQNTTFNVSSYPDVNYQWQEKTPGESTDWSPVGTNGNQLQILNTTFNQSGNKYRVVVTPVATDAACKISISRTVSLTISSLNYWTGITSSDWNTASNWSCNTIPSITSNVIIPNVSTNYPVLSTGATGMVNNVSISNNATLTILSNTLQIGGVILNNGSFDSTTGTIELVGSNSIDIPANTFLNNQIQNLTVNNIAGVTLLGPTSVTGTVFLNNGNLISNGNLTLQSDALQTALIDGSGSGEVIGTVHMQRYLDNSFGYKYFSSPFSNTMVDDFSGYVDLNSSFPHFYSYNENREDAENNDVSGWEPYTTVTNPINTLEGYALNFGGSTNPETIEISGNVNNGSYNRTLQNNNGLYTKGYSLAGNPYPSPIDWDATAGWTRNNIDDAIYFYSASTDDQYTGTYTSYVNGLSSSGSSSASIIPSMQGFFVKVSEGFTSGTLGVTNEVRINNFSQNFYRNQDGEIDKNNKSLIRLKAGYDDYELKDAMVIYFSPYAKLKFEKDKDAFKIMNTNVQVPNIYSLDPFQKKLSVIGIPHPDGSEIERIPLGINVEKEGWLIIELSEIENISGNLLLIDKDKRIVHDLKDNNEFRVYLKKGIYESRFELVFSENFINNEELIFKDPIMVWNENNLVQVKLTLDPHQEGLIRAISVTGQTLEQRQVKGSETLQLEGIKSSGLYFIVLTTAQGKHTKKVLIKL</sequence>
<dbReference type="AlphaFoldDB" id="A0A1H1RY72"/>
<accession>A0A1H1RY72</accession>
<gene>
    <name evidence="3" type="ORF">SAMN04488552_3070</name>
</gene>
<dbReference type="RefSeq" id="WP_089663610.1">
    <property type="nucleotide sequence ID" value="NZ_LT629745.1"/>
</dbReference>
<dbReference type="InterPro" id="IPR026444">
    <property type="entry name" value="Secre_tail"/>
</dbReference>
<evidence type="ECO:0000313" key="4">
    <source>
        <dbReference type="Proteomes" id="UP000198858"/>
    </source>
</evidence>
<dbReference type="NCBIfam" id="TIGR04183">
    <property type="entry name" value="Por_Secre_tail"/>
    <property type="match status" value="1"/>
</dbReference>
<dbReference type="Proteomes" id="UP000198858">
    <property type="component" value="Chromosome I"/>
</dbReference>
<keyword evidence="1 2" id="KW-0732">Signal</keyword>
<dbReference type="STRING" id="1250231.SAMN04488552_3070"/>
<protein>
    <submittedName>
        <fullName evidence="3">Por secretion system C-terminal sorting domain-containing protein</fullName>
    </submittedName>
</protein>
<feature type="chain" id="PRO_5009259417" evidence="2">
    <location>
        <begin position="29"/>
        <end position="922"/>
    </location>
</feature>
<organism evidence="3 4">
    <name type="scientific">Christiangramia echinicola</name>
    <dbReference type="NCBI Taxonomy" id="279359"/>
    <lineage>
        <taxon>Bacteria</taxon>
        <taxon>Pseudomonadati</taxon>
        <taxon>Bacteroidota</taxon>
        <taxon>Flavobacteriia</taxon>
        <taxon>Flavobacteriales</taxon>
        <taxon>Flavobacteriaceae</taxon>
        <taxon>Christiangramia</taxon>
    </lineage>
</organism>
<name>A0A1H1RY72_9FLAO</name>
<evidence type="ECO:0000256" key="2">
    <source>
        <dbReference type="SAM" id="SignalP"/>
    </source>
</evidence>
<dbReference type="EMBL" id="LT629745">
    <property type="protein sequence ID" value="SDS40650.1"/>
    <property type="molecule type" value="Genomic_DNA"/>
</dbReference>
<evidence type="ECO:0000313" key="3">
    <source>
        <dbReference type="EMBL" id="SDS40650.1"/>
    </source>
</evidence>
<proteinExistence type="predicted"/>
<reference evidence="3 4" key="1">
    <citation type="submission" date="2016-10" db="EMBL/GenBank/DDBJ databases">
        <authorList>
            <person name="Varghese N."/>
            <person name="Submissions S."/>
        </authorList>
    </citation>
    <scope>NUCLEOTIDE SEQUENCE [LARGE SCALE GENOMIC DNA]</scope>
    <source>
        <strain evidence="3 4">Mar_2010_102</strain>
    </source>
</reference>
<keyword evidence="4" id="KW-1185">Reference proteome</keyword>
<feature type="signal peptide" evidence="2">
    <location>
        <begin position="1"/>
        <end position="28"/>
    </location>
</feature>